<dbReference type="Pfam" id="PF13432">
    <property type="entry name" value="TPR_16"/>
    <property type="match status" value="2"/>
</dbReference>
<dbReference type="Pfam" id="PF00069">
    <property type="entry name" value="Pkinase"/>
    <property type="match status" value="1"/>
</dbReference>
<keyword evidence="7" id="KW-0802">TPR repeat</keyword>
<dbReference type="EC" id="2.7.11.1" evidence="1"/>
<dbReference type="GO" id="GO:0005524">
    <property type="term" value="F:ATP binding"/>
    <property type="evidence" value="ECO:0007669"/>
    <property type="project" value="UniProtKB-UniRule"/>
</dbReference>
<proteinExistence type="predicted"/>
<evidence type="ECO:0000313" key="10">
    <source>
        <dbReference type="EMBL" id="TMQ47138.1"/>
    </source>
</evidence>
<dbReference type="InterPro" id="IPR000719">
    <property type="entry name" value="Prot_kinase_dom"/>
</dbReference>
<evidence type="ECO:0000256" key="4">
    <source>
        <dbReference type="ARBA" id="ARBA00022741"/>
    </source>
</evidence>
<evidence type="ECO:0000256" key="6">
    <source>
        <dbReference type="ARBA" id="ARBA00022840"/>
    </source>
</evidence>
<dbReference type="PANTHER" id="PTHR43289:SF34">
    <property type="entry name" value="SERINE_THREONINE-PROTEIN KINASE YBDM-RELATED"/>
    <property type="match status" value="1"/>
</dbReference>
<feature type="binding site" evidence="8">
    <location>
        <position position="38"/>
    </location>
    <ligand>
        <name>ATP</name>
        <dbReference type="ChEBI" id="CHEBI:30616"/>
    </ligand>
</feature>
<gene>
    <name evidence="10" type="ORF">E6K73_14105</name>
</gene>
<keyword evidence="3" id="KW-0808">Transferase</keyword>
<dbReference type="InterPro" id="IPR011009">
    <property type="entry name" value="Kinase-like_dom_sf"/>
</dbReference>
<dbReference type="Gene3D" id="1.25.40.10">
    <property type="entry name" value="Tetratricopeptide repeat domain"/>
    <property type="match status" value="2"/>
</dbReference>
<dbReference type="CDD" id="cd14014">
    <property type="entry name" value="STKc_PknB_like"/>
    <property type="match status" value="1"/>
</dbReference>
<dbReference type="EMBL" id="VBOT01000199">
    <property type="protein sequence ID" value="TMQ47138.1"/>
    <property type="molecule type" value="Genomic_DNA"/>
</dbReference>
<dbReference type="InterPro" id="IPR017441">
    <property type="entry name" value="Protein_kinase_ATP_BS"/>
</dbReference>
<dbReference type="SUPFAM" id="SSF56112">
    <property type="entry name" value="Protein kinase-like (PK-like)"/>
    <property type="match status" value="1"/>
</dbReference>
<dbReference type="SUPFAM" id="SSF48452">
    <property type="entry name" value="TPR-like"/>
    <property type="match status" value="1"/>
</dbReference>
<reference evidence="10 11" key="1">
    <citation type="journal article" date="2019" name="Nat. Microbiol.">
        <title>Mediterranean grassland soil C-N compound turnover is dependent on rainfall and depth, and is mediated by genomically divergent microorganisms.</title>
        <authorList>
            <person name="Diamond S."/>
            <person name="Andeer P.F."/>
            <person name="Li Z."/>
            <person name="Crits-Christoph A."/>
            <person name="Burstein D."/>
            <person name="Anantharaman K."/>
            <person name="Lane K.R."/>
            <person name="Thomas B.C."/>
            <person name="Pan C."/>
            <person name="Northen T.R."/>
            <person name="Banfield J.F."/>
        </authorList>
    </citation>
    <scope>NUCLEOTIDE SEQUENCE [LARGE SCALE GENOMIC DNA]</scope>
    <source>
        <strain evidence="10">WS_3</strain>
    </source>
</reference>
<evidence type="ECO:0000256" key="5">
    <source>
        <dbReference type="ARBA" id="ARBA00022777"/>
    </source>
</evidence>
<dbReference type="Gene3D" id="1.10.510.10">
    <property type="entry name" value="Transferase(Phosphotransferase) domain 1"/>
    <property type="match status" value="1"/>
</dbReference>
<keyword evidence="6 8" id="KW-0067">ATP-binding</keyword>
<feature type="domain" description="Protein kinase" evidence="9">
    <location>
        <begin position="9"/>
        <end position="272"/>
    </location>
</feature>
<evidence type="ECO:0000256" key="3">
    <source>
        <dbReference type="ARBA" id="ARBA00022679"/>
    </source>
</evidence>
<evidence type="ECO:0000256" key="2">
    <source>
        <dbReference type="ARBA" id="ARBA00022527"/>
    </source>
</evidence>
<dbReference type="Gene3D" id="3.40.50.10070">
    <property type="entry name" value="TolB, N-terminal domain"/>
    <property type="match status" value="1"/>
</dbReference>
<evidence type="ECO:0000313" key="11">
    <source>
        <dbReference type="Proteomes" id="UP000320184"/>
    </source>
</evidence>
<dbReference type="SMART" id="SM00028">
    <property type="entry name" value="TPR"/>
    <property type="match status" value="4"/>
</dbReference>
<comment type="caution">
    <text evidence="10">The sequence shown here is derived from an EMBL/GenBank/DDBJ whole genome shotgun (WGS) entry which is preliminary data.</text>
</comment>
<keyword evidence="4 8" id="KW-0547">Nucleotide-binding</keyword>
<accession>A0A538S6X5</accession>
<keyword evidence="2" id="KW-0723">Serine/threonine-protein kinase</keyword>
<organism evidence="10 11">
    <name type="scientific">Eiseniibacteriota bacterium</name>
    <dbReference type="NCBI Taxonomy" id="2212470"/>
    <lineage>
        <taxon>Bacteria</taxon>
        <taxon>Candidatus Eiseniibacteriota</taxon>
    </lineage>
</organism>
<dbReference type="AlphaFoldDB" id="A0A538S6X5"/>
<dbReference type="GO" id="GO:0004674">
    <property type="term" value="F:protein serine/threonine kinase activity"/>
    <property type="evidence" value="ECO:0007669"/>
    <property type="project" value="UniProtKB-KW"/>
</dbReference>
<dbReference type="InterPro" id="IPR011990">
    <property type="entry name" value="TPR-like_helical_dom_sf"/>
</dbReference>
<dbReference type="PROSITE" id="PS50011">
    <property type="entry name" value="PROTEIN_KINASE_DOM"/>
    <property type="match status" value="1"/>
</dbReference>
<evidence type="ECO:0000256" key="8">
    <source>
        <dbReference type="PROSITE-ProRule" id="PRU10141"/>
    </source>
</evidence>
<dbReference type="PROSITE" id="PS00107">
    <property type="entry name" value="PROTEIN_KINASE_ATP"/>
    <property type="match status" value="1"/>
</dbReference>
<evidence type="ECO:0000259" key="9">
    <source>
        <dbReference type="PROSITE" id="PS50011"/>
    </source>
</evidence>
<dbReference type="Proteomes" id="UP000320184">
    <property type="component" value="Unassembled WGS sequence"/>
</dbReference>
<name>A0A538S6X5_UNCEI</name>
<dbReference type="InterPro" id="IPR019734">
    <property type="entry name" value="TPR_rpt"/>
</dbReference>
<dbReference type="SMART" id="SM00220">
    <property type="entry name" value="S_TKc"/>
    <property type="match status" value="1"/>
</dbReference>
<sequence length="703" mass="77369">MIGQTLSHYRILEQLGRGGMGVVYRSRDERLERDVAIKLLPEGALADPEARQRFRREALALSRLNHPAIATVHDFDSQDGIDFLVMEYVEGETLASRIAAGPLALDEVAAFGARIAEALEAAHEQGVVHRDLKPGNIMITRRGDVKVLDFGLASLLQTAERPAGGWVTTQTDVRLGTLPYMAPEQLLGKSTDSRTDLHALGVVLFEMATGTLPFKNPVSTALVYEIINDAPPRPTTLRPDLPAGLEESILRCLGKSPGDRYASARELAEALRPDTAARPPEPVARRRIDSLVVLPLDNLSGDPEQEYFADGMTDALIAELARIGGLRAAMSYKRARKPLPEIARELRVDAVIEGTVLRAGDRVRINAQLIDAGADRLVWARTYQRDLSDILELQGEVAHAIADEIQLELSPEEQARLGARRAVHLGAYEAYLRGRFLWNQRSVSRVVKSIEYFQQAIAAHPDYALGHVGLADAYGILGANGDLPAGESFPKAKAAAMRALEIDPNLGEAHTSLAFVHLYHDWNWAAAEREFRIALALNPGYATAHQWYAEFLSALGRFDESIVEGRRAHELDPLSWLMHSTLGDMLYYARRYDEAIVQLRHALELGPGFNMLHFDLGRVYLEKGRHREAIEEYELGAKLETANPLVHAGLAYAYAVGGASSRRCWRRTGARRGSHPPAGHRARPGASLRCTLGSEIATEHSSG</sequence>
<dbReference type="PROSITE" id="PS50005">
    <property type="entry name" value="TPR"/>
    <property type="match status" value="1"/>
</dbReference>
<dbReference type="FunFam" id="1.10.510.10:FF:000021">
    <property type="entry name" value="Serine/threonine protein kinase"/>
    <property type="match status" value="1"/>
</dbReference>
<evidence type="ECO:0000256" key="7">
    <source>
        <dbReference type="PROSITE-ProRule" id="PRU00339"/>
    </source>
</evidence>
<dbReference type="Gene3D" id="3.30.200.20">
    <property type="entry name" value="Phosphorylase Kinase, domain 1"/>
    <property type="match status" value="1"/>
</dbReference>
<feature type="repeat" description="TPR" evidence="7">
    <location>
        <begin position="610"/>
        <end position="643"/>
    </location>
</feature>
<protein>
    <recommendedName>
        <fullName evidence="1">non-specific serine/threonine protein kinase</fullName>
        <ecNumber evidence="1">2.7.11.1</ecNumber>
    </recommendedName>
</protein>
<evidence type="ECO:0000256" key="1">
    <source>
        <dbReference type="ARBA" id="ARBA00012513"/>
    </source>
</evidence>
<dbReference type="PROSITE" id="PS00108">
    <property type="entry name" value="PROTEIN_KINASE_ST"/>
    <property type="match status" value="1"/>
</dbReference>
<dbReference type="InterPro" id="IPR008271">
    <property type="entry name" value="Ser/Thr_kinase_AS"/>
</dbReference>
<keyword evidence="5" id="KW-0418">Kinase</keyword>
<dbReference type="PANTHER" id="PTHR43289">
    <property type="entry name" value="MITOGEN-ACTIVATED PROTEIN KINASE KINASE KINASE 20-RELATED"/>
    <property type="match status" value="1"/>
</dbReference>